<name>A0AAE1HGM3_9NEOP</name>
<dbReference type="AlphaFoldDB" id="A0AAE1HGM3"/>
<accession>A0AAE1HGM3</accession>
<gene>
    <name evidence="1" type="ORF">KUF71_010217</name>
</gene>
<organism evidence="1 2">
    <name type="scientific">Frankliniella fusca</name>
    <dbReference type="NCBI Taxonomy" id="407009"/>
    <lineage>
        <taxon>Eukaryota</taxon>
        <taxon>Metazoa</taxon>
        <taxon>Ecdysozoa</taxon>
        <taxon>Arthropoda</taxon>
        <taxon>Hexapoda</taxon>
        <taxon>Insecta</taxon>
        <taxon>Pterygota</taxon>
        <taxon>Neoptera</taxon>
        <taxon>Paraneoptera</taxon>
        <taxon>Thysanoptera</taxon>
        <taxon>Terebrantia</taxon>
        <taxon>Thripoidea</taxon>
        <taxon>Thripidae</taxon>
        <taxon>Frankliniella</taxon>
    </lineage>
</organism>
<keyword evidence="1" id="KW-0371">Homeobox</keyword>
<keyword evidence="1" id="KW-0238">DNA-binding</keyword>
<proteinExistence type="predicted"/>
<dbReference type="GO" id="GO:0003677">
    <property type="term" value="F:DNA binding"/>
    <property type="evidence" value="ECO:0007669"/>
    <property type="project" value="UniProtKB-KW"/>
</dbReference>
<comment type="caution">
    <text evidence="1">The sequence shown here is derived from an EMBL/GenBank/DDBJ whole genome shotgun (WGS) entry which is preliminary data.</text>
</comment>
<keyword evidence="2" id="KW-1185">Reference proteome</keyword>
<protein>
    <submittedName>
        <fullName evidence="1">Homeobox-leucine zipper protein ATHB-51</fullName>
    </submittedName>
</protein>
<sequence>MLHHEMEEPRALVEDEEFPQRVLGHLVVHGGHDLLRLPEATTARPRADAYRAPPGPTPPCLATASLRNKVVSAEKCVVPRNGVAF</sequence>
<reference evidence="1" key="2">
    <citation type="journal article" date="2023" name="BMC Genomics">
        <title>Pest status, molecular evolution, and epigenetic factors derived from the genome assembly of Frankliniella fusca, a thysanopteran phytovirus vector.</title>
        <authorList>
            <person name="Catto M.A."/>
            <person name="Labadie P.E."/>
            <person name="Jacobson A.L."/>
            <person name="Kennedy G.G."/>
            <person name="Srinivasan R."/>
            <person name="Hunt B.G."/>
        </authorList>
    </citation>
    <scope>NUCLEOTIDE SEQUENCE</scope>
    <source>
        <strain evidence="1">PL_HMW_Pooled</strain>
    </source>
</reference>
<dbReference type="Proteomes" id="UP001219518">
    <property type="component" value="Unassembled WGS sequence"/>
</dbReference>
<dbReference type="EMBL" id="JAHWGI010001031">
    <property type="protein sequence ID" value="KAK3921002.1"/>
    <property type="molecule type" value="Genomic_DNA"/>
</dbReference>
<evidence type="ECO:0000313" key="1">
    <source>
        <dbReference type="EMBL" id="KAK3921002.1"/>
    </source>
</evidence>
<evidence type="ECO:0000313" key="2">
    <source>
        <dbReference type="Proteomes" id="UP001219518"/>
    </source>
</evidence>
<reference evidence="1" key="1">
    <citation type="submission" date="2021-07" db="EMBL/GenBank/DDBJ databases">
        <authorList>
            <person name="Catto M.A."/>
            <person name="Jacobson A."/>
            <person name="Kennedy G."/>
            <person name="Labadie P."/>
            <person name="Hunt B.G."/>
            <person name="Srinivasan R."/>
        </authorList>
    </citation>
    <scope>NUCLEOTIDE SEQUENCE</scope>
    <source>
        <strain evidence="1">PL_HMW_Pooled</strain>
        <tissue evidence="1">Head</tissue>
    </source>
</reference>